<keyword evidence="2" id="KW-1185">Reference proteome</keyword>
<dbReference type="VEuPathDB" id="VectorBase:SCAU000734"/>
<dbReference type="KEGG" id="scac:106091611"/>
<dbReference type="Proteomes" id="UP000095300">
    <property type="component" value="Unassembled WGS sequence"/>
</dbReference>
<organism evidence="1 2">
    <name type="scientific">Stomoxys calcitrans</name>
    <name type="common">Stable fly</name>
    <name type="synonym">Conops calcitrans</name>
    <dbReference type="NCBI Taxonomy" id="35570"/>
    <lineage>
        <taxon>Eukaryota</taxon>
        <taxon>Metazoa</taxon>
        <taxon>Ecdysozoa</taxon>
        <taxon>Arthropoda</taxon>
        <taxon>Hexapoda</taxon>
        <taxon>Insecta</taxon>
        <taxon>Pterygota</taxon>
        <taxon>Neoptera</taxon>
        <taxon>Endopterygota</taxon>
        <taxon>Diptera</taxon>
        <taxon>Brachycera</taxon>
        <taxon>Muscomorpha</taxon>
        <taxon>Muscoidea</taxon>
        <taxon>Muscidae</taxon>
        <taxon>Stomoxys</taxon>
    </lineage>
</organism>
<protein>
    <recommendedName>
        <fullName evidence="3">MADF domain-containing protein</fullName>
    </recommendedName>
</protein>
<name>A0A1I8NNW8_STOCA</name>
<accession>A0A1I8NNW8</accession>
<dbReference type="EnsemblMetazoa" id="SCAU000734-RA">
    <property type="protein sequence ID" value="SCAU000734-PA"/>
    <property type="gene ID" value="SCAU000734"/>
</dbReference>
<gene>
    <name evidence="1" type="primary">106091611</name>
</gene>
<evidence type="ECO:0000313" key="1">
    <source>
        <dbReference type="EnsemblMetazoa" id="SCAU000734-PA"/>
    </source>
</evidence>
<reference evidence="1" key="1">
    <citation type="submission" date="2020-05" db="UniProtKB">
        <authorList>
            <consortium name="EnsemblMetazoa"/>
        </authorList>
    </citation>
    <scope>IDENTIFICATION</scope>
    <source>
        <strain evidence="1">USDA</strain>
    </source>
</reference>
<dbReference type="AlphaFoldDB" id="A0A1I8NNW8"/>
<sequence>MSSDDAKCKWRSLINYLRQHLEHVADKKQRRYIPNTHNPEDRYIQLEDWPYYKELEFVVPYVKYAASKTGESSLNPTANEIDIIIASIEEDLGNSNDTANCNSIIPLDREEEINLTPEDIILKEFFENMLKSALNLPRFHQNRIMNEMMQSLNEQNE</sequence>
<dbReference type="OrthoDB" id="8000486at2759"/>
<proteinExistence type="predicted"/>
<evidence type="ECO:0000313" key="2">
    <source>
        <dbReference type="Proteomes" id="UP000095300"/>
    </source>
</evidence>
<evidence type="ECO:0008006" key="3">
    <source>
        <dbReference type="Google" id="ProtNLM"/>
    </source>
</evidence>